<evidence type="ECO:0000256" key="1">
    <source>
        <dbReference type="ARBA" id="ARBA00022679"/>
    </source>
</evidence>
<accession>A0A4Q0VKN4</accession>
<feature type="domain" description="N-acetyltransferase" evidence="4">
    <location>
        <begin position="8"/>
        <end position="168"/>
    </location>
</feature>
<dbReference type="InterPro" id="IPR051531">
    <property type="entry name" value="N-acetyltransferase"/>
</dbReference>
<dbReference type="SUPFAM" id="SSF55729">
    <property type="entry name" value="Acyl-CoA N-acyltransferases (Nat)"/>
    <property type="match status" value="1"/>
</dbReference>
<dbReference type="GO" id="GO:0005737">
    <property type="term" value="C:cytoplasm"/>
    <property type="evidence" value="ECO:0007669"/>
    <property type="project" value="TreeGrafter"/>
</dbReference>
<dbReference type="PANTHER" id="PTHR43792">
    <property type="entry name" value="GNAT FAMILY, PUTATIVE (AFU_ORTHOLOGUE AFUA_3G00765)-RELATED-RELATED"/>
    <property type="match status" value="1"/>
</dbReference>
<dbReference type="PANTHER" id="PTHR43792:SF8">
    <property type="entry name" value="[RIBOSOMAL PROTEIN US5]-ALANINE N-ACETYLTRANSFERASE"/>
    <property type="match status" value="1"/>
</dbReference>
<dbReference type="RefSeq" id="WP_129032367.1">
    <property type="nucleotide sequence ID" value="NZ_CP059603.1"/>
</dbReference>
<sequence length="168" mass="19177">MMEETARIRVRPLELSDLADYQHILMDPRLASASGQPATIAPNLLAYWFEKDRHSPYAFAVIDRRERRFVGTILYYQHGNQANVYDLGYFLTPHVWGHGIMPVAVRASLRLITREGGQVTRLFADCLPDNHRSQRVLEKLGFTLVPGITAAPNVDRVNWYSKTLLPSK</sequence>
<dbReference type="EMBL" id="QXIL01000007">
    <property type="protein sequence ID" value="RXI78985.1"/>
    <property type="molecule type" value="Genomic_DNA"/>
</dbReference>
<dbReference type="InterPro" id="IPR016181">
    <property type="entry name" value="Acyl_CoA_acyltransferase"/>
</dbReference>
<protein>
    <submittedName>
        <fullName evidence="5">N-acetyltransferase</fullName>
    </submittedName>
</protein>
<dbReference type="PROSITE" id="PS51186">
    <property type="entry name" value="GNAT"/>
    <property type="match status" value="1"/>
</dbReference>
<evidence type="ECO:0000256" key="2">
    <source>
        <dbReference type="ARBA" id="ARBA00023315"/>
    </source>
</evidence>
<dbReference type="OrthoDB" id="9798081at2"/>
<dbReference type="Gene3D" id="3.40.630.30">
    <property type="match status" value="1"/>
</dbReference>
<comment type="caution">
    <text evidence="5">The sequence shown here is derived from an EMBL/GenBank/DDBJ whole genome shotgun (WGS) entry which is preliminary data.</text>
</comment>
<dbReference type="AlphaFoldDB" id="A0A4Q0VKN4"/>
<evidence type="ECO:0000313" key="6">
    <source>
        <dbReference type="Proteomes" id="UP000290602"/>
    </source>
</evidence>
<comment type="similarity">
    <text evidence="3">Belongs to the acetyltransferase family. RimJ subfamily.</text>
</comment>
<evidence type="ECO:0000313" key="5">
    <source>
        <dbReference type="EMBL" id="RXI78985.1"/>
    </source>
</evidence>
<reference evidence="5 6" key="1">
    <citation type="submission" date="2018-08" db="EMBL/GenBank/DDBJ databases">
        <title>Lactobacillus suantsai sp. nov., isolated from traditional fermented suan-tsai in Taiwan.</title>
        <authorList>
            <person name="Huang C.-H."/>
        </authorList>
    </citation>
    <scope>NUCLEOTIDE SEQUENCE [LARGE SCALE GENOMIC DNA]</scope>
    <source>
        <strain evidence="5 6">BCRC 12945</strain>
    </source>
</reference>
<dbReference type="Proteomes" id="UP000290602">
    <property type="component" value="Unassembled WGS sequence"/>
</dbReference>
<evidence type="ECO:0000259" key="4">
    <source>
        <dbReference type="PROSITE" id="PS51186"/>
    </source>
</evidence>
<proteinExistence type="inferred from homology"/>
<organism evidence="5 6">
    <name type="scientific">Levilactobacillus suantsaii</name>
    <dbReference type="NCBI Taxonomy" id="2292255"/>
    <lineage>
        <taxon>Bacteria</taxon>
        <taxon>Bacillati</taxon>
        <taxon>Bacillota</taxon>
        <taxon>Bacilli</taxon>
        <taxon>Lactobacillales</taxon>
        <taxon>Lactobacillaceae</taxon>
        <taxon>Levilactobacillus</taxon>
    </lineage>
</organism>
<dbReference type="InterPro" id="IPR000182">
    <property type="entry name" value="GNAT_dom"/>
</dbReference>
<dbReference type="Pfam" id="PF13302">
    <property type="entry name" value="Acetyltransf_3"/>
    <property type="match status" value="1"/>
</dbReference>
<gene>
    <name evidence="5" type="ORF">DXH47_05605</name>
</gene>
<keyword evidence="1 5" id="KW-0808">Transferase</keyword>
<dbReference type="GO" id="GO:0008999">
    <property type="term" value="F:protein-N-terminal-alanine acetyltransferase activity"/>
    <property type="evidence" value="ECO:0007669"/>
    <property type="project" value="TreeGrafter"/>
</dbReference>
<name>A0A4Q0VKN4_9LACO</name>
<keyword evidence="2" id="KW-0012">Acyltransferase</keyword>
<evidence type="ECO:0000256" key="3">
    <source>
        <dbReference type="ARBA" id="ARBA00038502"/>
    </source>
</evidence>
<keyword evidence="6" id="KW-1185">Reference proteome</keyword>